<evidence type="ECO:0000313" key="2">
    <source>
        <dbReference type="Proteomes" id="UP000318010"/>
    </source>
</evidence>
<comment type="caution">
    <text evidence="1">The sequence shown here is derived from an EMBL/GenBank/DDBJ whole genome shotgun (WGS) entry which is preliminary data.</text>
</comment>
<dbReference type="RefSeq" id="WP_146269876.1">
    <property type="nucleotide sequence ID" value="NZ_VOEI01000002.1"/>
</dbReference>
<name>A0A563U671_9SPHI</name>
<dbReference type="AlphaFoldDB" id="A0A563U671"/>
<keyword evidence="2" id="KW-1185">Reference proteome</keyword>
<organism evidence="1 2">
    <name type="scientific">Mucilaginibacter achroorhodeus</name>
    <dbReference type="NCBI Taxonomy" id="2599294"/>
    <lineage>
        <taxon>Bacteria</taxon>
        <taxon>Pseudomonadati</taxon>
        <taxon>Bacteroidota</taxon>
        <taxon>Sphingobacteriia</taxon>
        <taxon>Sphingobacteriales</taxon>
        <taxon>Sphingobacteriaceae</taxon>
        <taxon>Mucilaginibacter</taxon>
    </lineage>
</organism>
<dbReference type="EMBL" id="VOEI01000002">
    <property type="protein sequence ID" value="TWR26838.1"/>
    <property type="molecule type" value="Genomic_DNA"/>
</dbReference>
<protein>
    <submittedName>
        <fullName evidence="1">Uncharacterized protein</fullName>
    </submittedName>
</protein>
<evidence type="ECO:0000313" key="1">
    <source>
        <dbReference type="EMBL" id="TWR26838.1"/>
    </source>
</evidence>
<reference evidence="1 2" key="1">
    <citation type="submission" date="2019-07" db="EMBL/GenBank/DDBJ databases">
        <authorList>
            <person name="Kim J."/>
        </authorList>
    </citation>
    <scope>NUCLEOTIDE SEQUENCE [LARGE SCALE GENOMIC DNA]</scope>
    <source>
        <strain evidence="1 2">MJ1a</strain>
    </source>
</reference>
<accession>A0A563U671</accession>
<sequence>MYFVDFFDNPINATAANTNGYLGKLGLESNPAANVNIETNDETVGRYDQTDFGTYQQNSTWPMVNPVIHGNKFISYDQALPYTSQKTDRNRELS</sequence>
<gene>
    <name evidence="1" type="ORF">FPZ42_07310</name>
</gene>
<dbReference type="Proteomes" id="UP000318010">
    <property type="component" value="Unassembled WGS sequence"/>
</dbReference>
<proteinExistence type="predicted"/>